<sequence>MHATAILPMRPLFKPSSMRESVTMFECRHVSPPSSPTRKVNRMSSTCDIGDTVPAKPYSFQSVSYLLGENTSLRVYFSKSNS</sequence>
<comment type="caution">
    <text evidence="1">The sequence shown here is derived from an EMBL/GenBank/DDBJ whole genome shotgun (WGS) entry which is preliminary data.</text>
</comment>
<protein>
    <submittedName>
        <fullName evidence="1">Uncharacterized protein</fullName>
    </submittedName>
</protein>
<organism evidence="1 2">
    <name type="scientific">Colletotrichum godetiae</name>
    <dbReference type="NCBI Taxonomy" id="1209918"/>
    <lineage>
        <taxon>Eukaryota</taxon>
        <taxon>Fungi</taxon>
        <taxon>Dikarya</taxon>
        <taxon>Ascomycota</taxon>
        <taxon>Pezizomycotina</taxon>
        <taxon>Sordariomycetes</taxon>
        <taxon>Hypocreomycetidae</taxon>
        <taxon>Glomerellales</taxon>
        <taxon>Glomerellaceae</taxon>
        <taxon>Colletotrichum</taxon>
        <taxon>Colletotrichum acutatum species complex</taxon>
    </lineage>
</organism>
<accession>A0AAJ0ABH4</accession>
<evidence type="ECO:0000313" key="2">
    <source>
        <dbReference type="Proteomes" id="UP001224890"/>
    </source>
</evidence>
<reference evidence="1" key="1">
    <citation type="submission" date="2021-06" db="EMBL/GenBank/DDBJ databases">
        <title>Comparative genomics, transcriptomics and evolutionary studies reveal genomic signatures of adaptation to plant cell wall in hemibiotrophic fungi.</title>
        <authorList>
            <consortium name="DOE Joint Genome Institute"/>
            <person name="Baroncelli R."/>
            <person name="Diaz J.F."/>
            <person name="Benocci T."/>
            <person name="Peng M."/>
            <person name="Battaglia E."/>
            <person name="Haridas S."/>
            <person name="Andreopoulos W."/>
            <person name="Labutti K."/>
            <person name="Pangilinan J."/>
            <person name="Floch G.L."/>
            <person name="Makela M.R."/>
            <person name="Henrissat B."/>
            <person name="Grigoriev I.V."/>
            <person name="Crouch J.A."/>
            <person name="De Vries R.P."/>
            <person name="Sukno S.A."/>
            <person name="Thon M.R."/>
        </authorList>
    </citation>
    <scope>NUCLEOTIDE SEQUENCE</scope>
    <source>
        <strain evidence="1">CBS 193.32</strain>
    </source>
</reference>
<dbReference type="EMBL" id="JAHMHR010000053">
    <property type="protein sequence ID" value="KAK1660072.1"/>
    <property type="molecule type" value="Genomic_DNA"/>
</dbReference>
<proteinExistence type="predicted"/>
<gene>
    <name evidence="1" type="ORF">BDP55DRAFT_324716</name>
</gene>
<dbReference type="RefSeq" id="XP_060424836.1">
    <property type="nucleotide sequence ID" value="XM_060566802.1"/>
</dbReference>
<dbReference type="GeneID" id="85451328"/>
<keyword evidence="2" id="KW-1185">Reference proteome</keyword>
<name>A0AAJ0ABH4_9PEZI</name>
<dbReference type="AlphaFoldDB" id="A0AAJ0ABH4"/>
<evidence type="ECO:0000313" key="1">
    <source>
        <dbReference type="EMBL" id="KAK1660072.1"/>
    </source>
</evidence>
<dbReference type="Proteomes" id="UP001224890">
    <property type="component" value="Unassembled WGS sequence"/>
</dbReference>